<gene>
    <name evidence="1" type="ORF">KM92DES2_11647</name>
</gene>
<dbReference type="InterPro" id="IPR047727">
    <property type="entry name" value="Sce7725-like"/>
</dbReference>
<dbReference type="EMBL" id="FLUP01000001">
    <property type="protein sequence ID" value="SBW02357.1"/>
    <property type="molecule type" value="Genomic_DNA"/>
</dbReference>
<dbReference type="RefSeq" id="WP_227118161.1">
    <property type="nucleotide sequence ID" value="NZ_LT598928.1"/>
</dbReference>
<sequence length="312" mass="35026">MYFPYIRGKMYDLAAIAELSEEIAGSGKICPIVEPVNVSAATQNKISLFAETGMPFLLIVNPHVGSLSKNPNEVKQTLFDLYLTECETCFPAFIIDSKTTQGEVSNFFSKYSEQRVGLIYESEPTDQNFVNFLIGHSQVQYHVFFEYKTKRQIRTLLDPSMKVIVGDWFEKQDRNADYPYESSFSDQYLTVPDDEYGNFGDFSVIGRAYSASGGRVHAVALHHIYAKSNSGNALFVRHFVSDRTDSPVDPGGKFIEALTKLVNALPTFGRQNSTPIDVIYQSLHAASRYPGLGVAKKLALKHHMHLMLRLLP</sequence>
<reference evidence="1" key="1">
    <citation type="submission" date="2016-04" db="EMBL/GenBank/DDBJ databases">
        <authorList>
            <person name="Evans L.H."/>
            <person name="Alamgir A."/>
            <person name="Owens N."/>
            <person name="Weber N.D."/>
            <person name="Virtaneva K."/>
            <person name="Barbian K."/>
            <person name="Babar A."/>
            <person name="Rosenke K."/>
        </authorList>
    </citation>
    <scope>NUCLEOTIDE SEQUENCE</scope>
    <source>
        <strain evidence="1">92-2</strain>
    </source>
</reference>
<dbReference type="AlphaFoldDB" id="A0A212JSK4"/>
<dbReference type="NCBIfam" id="NF033831">
    <property type="entry name" value="sce7725_fam"/>
    <property type="match status" value="1"/>
</dbReference>
<protein>
    <recommendedName>
        <fullName evidence="2">Sce7725 family protein</fullName>
    </recommendedName>
</protein>
<organism evidence="1">
    <name type="scientific">uncultured Desulfovibrio sp</name>
    <dbReference type="NCBI Taxonomy" id="167968"/>
    <lineage>
        <taxon>Bacteria</taxon>
        <taxon>Pseudomonadati</taxon>
        <taxon>Thermodesulfobacteriota</taxon>
        <taxon>Desulfovibrionia</taxon>
        <taxon>Desulfovibrionales</taxon>
        <taxon>Desulfovibrionaceae</taxon>
        <taxon>Desulfovibrio</taxon>
        <taxon>environmental samples</taxon>
    </lineage>
</organism>
<name>A0A212JSK4_9BACT</name>
<proteinExistence type="predicted"/>
<evidence type="ECO:0000313" key="1">
    <source>
        <dbReference type="EMBL" id="SBW02357.1"/>
    </source>
</evidence>
<evidence type="ECO:0008006" key="2">
    <source>
        <dbReference type="Google" id="ProtNLM"/>
    </source>
</evidence>
<accession>A0A212JSK4</accession>